<dbReference type="eggNOG" id="COG0004">
    <property type="taxonomic scope" value="Bacteria"/>
</dbReference>
<proteinExistence type="inferred from homology"/>
<feature type="domain" description="Ammonium transporter AmtB-like" evidence="10">
    <location>
        <begin position="87"/>
        <end position="485"/>
    </location>
</feature>
<dbReference type="RefSeq" id="WP_013628890.1">
    <property type="nucleotide sequence ID" value="NC_015174.1"/>
</dbReference>
<name>F0SQU5_RUBBR</name>
<keyword evidence="9" id="KW-0732">Signal</keyword>
<feature type="transmembrane region" description="Helical" evidence="8">
    <location>
        <begin position="169"/>
        <end position="189"/>
    </location>
</feature>
<evidence type="ECO:0000256" key="7">
    <source>
        <dbReference type="ARBA" id="ARBA00023177"/>
    </source>
</evidence>
<feature type="transmembrane region" description="Helical" evidence="8">
    <location>
        <begin position="316"/>
        <end position="335"/>
    </location>
</feature>
<dbReference type="GO" id="GO:0005886">
    <property type="term" value="C:plasma membrane"/>
    <property type="evidence" value="ECO:0007669"/>
    <property type="project" value="UniProtKB-SubCell"/>
</dbReference>
<evidence type="ECO:0000256" key="2">
    <source>
        <dbReference type="ARBA" id="ARBA00005887"/>
    </source>
</evidence>
<evidence type="ECO:0000256" key="5">
    <source>
        <dbReference type="ARBA" id="ARBA00022989"/>
    </source>
</evidence>
<dbReference type="HOGENOM" id="CLU_000445_33_1_0"/>
<sequence length="494" mass="52244">MTLPRMLPAFDDMQRMIPWGMAFLFALALMASPGTSYAQDDAPPPESTAETAEVEEVEEVVEEEPAPTIESNAEAIGAVRTETDYLWTCIAAFLVFFMQAGFALVEAGFTRSKNCVNIIMKNLMDFSIGSITFWLVGFGLMFGASNGYIGMSDFMVDGMVDGAYDNWELAFLIFQTVFAATAATIVSGAMAERTKFTAYLAYSIAITAIVYPIAGSWAWGSLYNGSGWLEDMGFIDFAGSTVVHSVGGWAALAGAIVIGARKGKYNADGSITPILGHNMPLAALGVFILWLGWFGFNPGSTTSLDGGNFARVAVTTNLSAVGGVVSAMILSWIMYGKPDVSFALNGALAGLVSITAPCYDVSPSSALIIGLIGGVVCVLSVVMFDKLRIDDPVGAVSVHGVCGAWGTLSAGLFAQEAINGTNGLLFGGGAGQLITQLIGIAAYFVWAFGVSLIIFLVIKYTIGLRVSEEEELRGLDITEHGMSAYPYLQSLESA</sequence>
<dbReference type="NCBIfam" id="TIGR00836">
    <property type="entry name" value="amt"/>
    <property type="match status" value="1"/>
</dbReference>
<feature type="transmembrane region" description="Helical" evidence="8">
    <location>
        <begin position="434"/>
        <end position="458"/>
    </location>
</feature>
<keyword evidence="6 8" id="KW-0472">Membrane</keyword>
<dbReference type="EMBL" id="CP002546">
    <property type="protein sequence ID" value="ADY60166.1"/>
    <property type="molecule type" value="Genomic_DNA"/>
</dbReference>
<evidence type="ECO:0000256" key="8">
    <source>
        <dbReference type="RuleBase" id="RU362002"/>
    </source>
</evidence>
<evidence type="ECO:0000256" key="4">
    <source>
        <dbReference type="ARBA" id="ARBA00022692"/>
    </source>
</evidence>
<evidence type="ECO:0000256" key="9">
    <source>
        <dbReference type="SAM" id="SignalP"/>
    </source>
</evidence>
<feature type="transmembrane region" description="Helical" evidence="8">
    <location>
        <begin position="396"/>
        <end position="414"/>
    </location>
</feature>
<keyword evidence="3 8" id="KW-0813">Transport</keyword>
<accession>F0SQU5</accession>
<dbReference type="Gene3D" id="1.10.3430.10">
    <property type="entry name" value="Ammonium transporter AmtB like domains"/>
    <property type="match status" value="1"/>
</dbReference>
<evidence type="ECO:0000313" key="12">
    <source>
        <dbReference type="Proteomes" id="UP000006860"/>
    </source>
</evidence>
<dbReference type="KEGG" id="pbs:Plabr_2566"/>
<keyword evidence="7 8" id="KW-0924">Ammonia transport</keyword>
<feature type="transmembrane region" description="Helical" evidence="8">
    <location>
        <begin position="342"/>
        <end position="359"/>
    </location>
</feature>
<dbReference type="PANTHER" id="PTHR11730:SF89">
    <property type="entry name" value="AMMONIUM TRANSPORTER SLL0108-RELATED"/>
    <property type="match status" value="1"/>
</dbReference>
<feature type="transmembrane region" description="Helical" evidence="8">
    <location>
        <begin position="279"/>
        <end position="296"/>
    </location>
</feature>
<dbReference type="GO" id="GO:0097272">
    <property type="term" value="P:ammonium homeostasis"/>
    <property type="evidence" value="ECO:0007669"/>
    <property type="project" value="TreeGrafter"/>
</dbReference>
<comment type="subcellular location">
    <subcellularLocation>
        <location evidence="8">Cell membrane</location>
        <topology evidence="8">Multi-pass membrane protein</topology>
    </subcellularLocation>
    <subcellularLocation>
        <location evidence="1">Membrane</location>
        <topology evidence="1">Multi-pass membrane protein</topology>
    </subcellularLocation>
</comment>
<reference evidence="12" key="1">
    <citation type="submission" date="2011-02" db="EMBL/GenBank/DDBJ databases">
        <title>The complete genome of Planctomyces brasiliensis DSM 5305.</title>
        <authorList>
            <person name="Lucas S."/>
            <person name="Copeland A."/>
            <person name="Lapidus A."/>
            <person name="Bruce D."/>
            <person name="Goodwin L."/>
            <person name="Pitluck S."/>
            <person name="Kyrpides N."/>
            <person name="Mavromatis K."/>
            <person name="Pagani I."/>
            <person name="Ivanova N."/>
            <person name="Ovchinnikova G."/>
            <person name="Lu M."/>
            <person name="Detter J.C."/>
            <person name="Han C."/>
            <person name="Land M."/>
            <person name="Hauser L."/>
            <person name="Markowitz V."/>
            <person name="Cheng J.-F."/>
            <person name="Hugenholtz P."/>
            <person name="Woyke T."/>
            <person name="Wu D."/>
            <person name="Tindall B."/>
            <person name="Pomrenke H.G."/>
            <person name="Brambilla E."/>
            <person name="Klenk H.-P."/>
            <person name="Eisen J.A."/>
        </authorList>
    </citation>
    <scope>NUCLEOTIDE SEQUENCE [LARGE SCALE GENOMIC DNA]</scope>
    <source>
        <strain evidence="12">ATCC 49424 / DSM 5305 / JCM 21570 / NBRC 103401 / IFAM 1448</strain>
    </source>
</reference>
<keyword evidence="5 8" id="KW-1133">Transmembrane helix</keyword>
<evidence type="ECO:0000256" key="1">
    <source>
        <dbReference type="ARBA" id="ARBA00004141"/>
    </source>
</evidence>
<dbReference type="PROSITE" id="PS01219">
    <property type="entry name" value="AMMONIUM_TRANSP"/>
    <property type="match status" value="1"/>
</dbReference>
<dbReference type="SUPFAM" id="SSF111352">
    <property type="entry name" value="Ammonium transporter"/>
    <property type="match status" value="1"/>
</dbReference>
<evidence type="ECO:0000313" key="11">
    <source>
        <dbReference type="EMBL" id="ADY60166.1"/>
    </source>
</evidence>
<feature type="transmembrane region" description="Helical" evidence="8">
    <location>
        <begin position="85"/>
        <end position="105"/>
    </location>
</feature>
<feature type="signal peptide" evidence="9">
    <location>
        <begin position="1"/>
        <end position="38"/>
    </location>
</feature>
<dbReference type="AlphaFoldDB" id="F0SQU5"/>
<feature type="transmembrane region" description="Helical" evidence="8">
    <location>
        <begin position="196"/>
        <end position="214"/>
    </location>
</feature>
<dbReference type="Pfam" id="PF00909">
    <property type="entry name" value="Ammonium_transp"/>
    <property type="match status" value="1"/>
</dbReference>
<dbReference type="InterPro" id="IPR018047">
    <property type="entry name" value="Ammonium_transpt_CS"/>
</dbReference>
<comment type="similarity">
    <text evidence="2 8">Belongs to the ammonia transporter channel (TC 1.A.11.2) family.</text>
</comment>
<feature type="transmembrane region" description="Helical" evidence="8">
    <location>
        <begin position="126"/>
        <end position="149"/>
    </location>
</feature>
<dbReference type="PANTHER" id="PTHR11730">
    <property type="entry name" value="AMMONIUM TRANSPORTER"/>
    <property type="match status" value="1"/>
</dbReference>
<dbReference type="GO" id="GO:0008519">
    <property type="term" value="F:ammonium channel activity"/>
    <property type="evidence" value="ECO:0007669"/>
    <property type="project" value="InterPro"/>
</dbReference>
<gene>
    <name evidence="11" type="ordered locus">Plabr_2566</name>
</gene>
<keyword evidence="12" id="KW-1185">Reference proteome</keyword>
<evidence type="ECO:0000256" key="3">
    <source>
        <dbReference type="ARBA" id="ARBA00022448"/>
    </source>
</evidence>
<evidence type="ECO:0000259" key="10">
    <source>
        <dbReference type="Pfam" id="PF00909"/>
    </source>
</evidence>
<feature type="transmembrane region" description="Helical" evidence="8">
    <location>
        <begin position="365"/>
        <end position="384"/>
    </location>
</feature>
<dbReference type="InterPro" id="IPR024041">
    <property type="entry name" value="NH4_transpt_AmtB-like_dom"/>
</dbReference>
<dbReference type="STRING" id="756272.Plabr_2566"/>
<dbReference type="FunFam" id="1.10.3430.10:FF:000008">
    <property type="entry name" value="Ammonium transporter"/>
    <property type="match status" value="1"/>
</dbReference>
<protein>
    <recommendedName>
        <fullName evidence="8">Ammonium transporter</fullName>
    </recommendedName>
</protein>
<feature type="chain" id="PRO_5003258781" description="Ammonium transporter" evidence="9">
    <location>
        <begin position="39"/>
        <end position="494"/>
    </location>
</feature>
<dbReference type="InterPro" id="IPR001905">
    <property type="entry name" value="Ammonium_transpt"/>
</dbReference>
<dbReference type="Proteomes" id="UP000006860">
    <property type="component" value="Chromosome"/>
</dbReference>
<dbReference type="InterPro" id="IPR029020">
    <property type="entry name" value="Ammonium/urea_transptr"/>
</dbReference>
<evidence type="ECO:0000256" key="6">
    <source>
        <dbReference type="ARBA" id="ARBA00023136"/>
    </source>
</evidence>
<feature type="transmembrane region" description="Helical" evidence="8">
    <location>
        <begin position="234"/>
        <end position="258"/>
    </location>
</feature>
<keyword evidence="4 8" id="KW-0812">Transmembrane</keyword>
<organism evidence="11 12">
    <name type="scientific">Rubinisphaera brasiliensis (strain ATCC 49424 / DSM 5305 / JCM 21570 / IAM 15109 / NBRC 103401 / IFAM 1448)</name>
    <name type="common">Planctomyces brasiliensis</name>
    <dbReference type="NCBI Taxonomy" id="756272"/>
    <lineage>
        <taxon>Bacteria</taxon>
        <taxon>Pseudomonadati</taxon>
        <taxon>Planctomycetota</taxon>
        <taxon>Planctomycetia</taxon>
        <taxon>Planctomycetales</taxon>
        <taxon>Planctomycetaceae</taxon>
        <taxon>Rubinisphaera</taxon>
    </lineage>
</organism>